<dbReference type="RefSeq" id="WP_168521472.1">
    <property type="nucleotide sequence ID" value="NZ_JAAXLS010000047.1"/>
</dbReference>
<reference evidence="5 6" key="1">
    <citation type="submission" date="2020-04" db="EMBL/GenBank/DDBJ databases">
        <title>Novel species.</title>
        <authorList>
            <person name="Teo W.F.A."/>
            <person name="Lipun K."/>
            <person name="Srisuk N."/>
            <person name="Duangmal K."/>
        </authorList>
    </citation>
    <scope>NUCLEOTIDE SEQUENCE [LARGE SCALE GENOMIC DNA]</scope>
    <source>
        <strain evidence="5 6">K13G38</strain>
    </source>
</reference>
<comment type="similarity">
    <text evidence="1">Belongs to the HpcH/HpaI aldolase family.</text>
</comment>
<dbReference type="Proteomes" id="UP000715441">
    <property type="component" value="Unassembled WGS sequence"/>
</dbReference>
<dbReference type="InterPro" id="IPR050251">
    <property type="entry name" value="HpcH-HpaI_aldolase"/>
</dbReference>
<dbReference type="PANTHER" id="PTHR30502:SF0">
    <property type="entry name" value="PHOSPHOENOLPYRUVATE CARBOXYLASE FAMILY PROTEIN"/>
    <property type="match status" value="1"/>
</dbReference>
<proteinExistence type="inferred from homology"/>
<dbReference type="InterPro" id="IPR005000">
    <property type="entry name" value="Aldolase/citrate-lyase_domain"/>
</dbReference>
<evidence type="ECO:0000256" key="2">
    <source>
        <dbReference type="ARBA" id="ARBA00022723"/>
    </source>
</evidence>
<keyword evidence="2" id="KW-0479">Metal-binding</keyword>
<feature type="domain" description="HpcH/HpaI aldolase/citrate lyase" evidence="4">
    <location>
        <begin position="16"/>
        <end position="203"/>
    </location>
</feature>
<dbReference type="EMBL" id="JAAXLS010000047">
    <property type="protein sequence ID" value="NKQ58034.1"/>
    <property type="molecule type" value="Genomic_DNA"/>
</dbReference>
<dbReference type="Gene3D" id="3.20.20.60">
    <property type="entry name" value="Phosphoenolpyruvate-binding domains"/>
    <property type="match status" value="1"/>
</dbReference>
<gene>
    <name evidence="5" type="ORF">HFP15_34750</name>
</gene>
<organism evidence="5 6">
    <name type="scientific">Amycolatopsis acididurans</name>
    <dbReference type="NCBI Taxonomy" id="2724524"/>
    <lineage>
        <taxon>Bacteria</taxon>
        <taxon>Bacillati</taxon>
        <taxon>Actinomycetota</taxon>
        <taxon>Actinomycetes</taxon>
        <taxon>Pseudonocardiales</taxon>
        <taxon>Pseudonocardiaceae</taxon>
        <taxon>Amycolatopsis</taxon>
    </lineage>
</organism>
<evidence type="ECO:0000313" key="5">
    <source>
        <dbReference type="EMBL" id="NKQ58034.1"/>
    </source>
</evidence>
<keyword evidence="3" id="KW-0456">Lyase</keyword>
<evidence type="ECO:0000256" key="3">
    <source>
        <dbReference type="ARBA" id="ARBA00023239"/>
    </source>
</evidence>
<dbReference type="SUPFAM" id="SSF51621">
    <property type="entry name" value="Phosphoenolpyruvate/pyruvate domain"/>
    <property type="match status" value="1"/>
</dbReference>
<evidence type="ECO:0000313" key="6">
    <source>
        <dbReference type="Proteomes" id="UP000715441"/>
    </source>
</evidence>
<sequence>MSLRELIEKKTVTYGGWCSLPSPLVAEVLGRAGFDWICVDCQHGFVNDETLVGMLQALDAAGRPGLVRVRWNDPAAIMKALDAGAQGVLVPMVNSPEDAARAAQACRYPPAGIRSWGLSRHVLGRPYDPASANHDTVCAIQIETTGGLRAAKEILAVPGIDVAYVGPADLAVSAGIAPTFDVTDPQHEQMINTVLRACLDQGTVPGIHAPSQAAATRWRDAGFRLITAATDIGYLRAGAHATLHALDPGPVP</sequence>
<evidence type="ECO:0000259" key="4">
    <source>
        <dbReference type="Pfam" id="PF03328"/>
    </source>
</evidence>
<dbReference type="Pfam" id="PF03328">
    <property type="entry name" value="HpcH_HpaI"/>
    <property type="match status" value="1"/>
</dbReference>
<dbReference type="InterPro" id="IPR040442">
    <property type="entry name" value="Pyrv_kinase-like_dom_sf"/>
</dbReference>
<protein>
    <submittedName>
        <fullName evidence="5">2,4-dihydroxyhept-2-ene-1,7-dioic acid aldolase</fullName>
    </submittedName>
</protein>
<accession>A0ABX1JE70</accession>
<dbReference type="PANTHER" id="PTHR30502">
    <property type="entry name" value="2-KETO-3-DEOXY-L-RHAMNONATE ALDOLASE"/>
    <property type="match status" value="1"/>
</dbReference>
<dbReference type="InterPro" id="IPR015813">
    <property type="entry name" value="Pyrv/PenolPyrv_kinase-like_dom"/>
</dbReference>
<evidence type="ECO:0000256" key="1">
    <source>
        <dbReference type="ARBA" id="ARBA00005568"/>
    </source>
</evidence>
<name>A0ABX1JE70_9PSEU</name>
<keyword evidence="6" id="KW-1185">Reference proteome</keyword>
<comment type="caution">
    <text evidence="5">The sequence shown here is derived from an EMBL/GenBank/DDBJ whole genome shotgun (WGS) entry which is preliminary data.</text>
</comment>